<dbReference type="InParanoid" id="A0A0V0R2C9"/>
<accession>A0A0V0R2C9</accession>
<feature type="transmembrane region" description="Helical" evidence="1">
    <location>
        <begin position="58"/>
        <end position="75"/>
    </location>
</feature>
<keyword evidence="1" id="KW-0812">Transmembrane</keyword>
<proteinExistence type="predicted"/>
<dbReference type="EMBL" id="LDAU01000058">
    <property type="protein sequence ID" value="KRX08686.1"/>
    <property type="molecule type" value="Genomic_DNA"/>
</dbReference>
<evidence type="ECO:0000313" key="2">
    <source>
        <dbReference type="EMBL" id="KRX08686.1"/>
    </source>
</evidence>
<evidence type="ECO:0008006" key="4">
    <source>
        <dbReference type="Google" id="ProtNLM"/>
    </source>
</evidence>
<evidence type="ECO:0000256" key="1">
    <source>
        <dbReference type="SAM" id="Phobius"/>
    </source>
</evidence>
<keyword evidence="1" id="KW-1133">Transmembrane helix</keyword>
<reference evidence="2 3" key="1">
    <citation type="journal article" date="2015" name="Sci. Rep.">
        <title>Genome of the facultative scuticociliatosis pathogen Pseudocohnilembus persalinus provides insight into its virulence through horizontal gene transfer.</title>
        <authorList>
            <person name="Xiong J."/>
            <person name="Wang G."/>
            <person name="Cheng J."/>
            <person name="Tian M."/>
            <person name="Pan X."/>
            <person name="Warren A."/>
            <person name="Jiang C."/>
            <person name="Yuan D."/>
            <person name="Miao W."/>
        </authorList>
    </citation>
    <scope>NUCLEOTIDE SEQUENCE [LARGE SCALE GENOMIC DNA]</scope>
    <source>
        <strain evidence="2">36N120E</strain>
    </source>
</reference>
<evidence type="ECO:0000313" key="3">
    <source>
        <dbReference type="Proteomes" id="UP000054937"/>
    </source>
</evidence>
<keyword evidence="3" id="KW-1185">Reference proteome</keyword>
<keyword evidence="1" id="KW-0472">Membrane</keyword>
<organism evidence="2 3">
    <name type="scientific">Pseudocohnilembus persalinus</name>
    <name type="common">Ciliate</name>
    <dbReference type="NCBI Taxonomy" id="266149"/>
    <lineage>
        <taxon>Eukaryota</taxon>
        <taxon>Sar</taxon>
        <taxon>Alveolata</taxon>
        <taxon>Ciliophora</taxon>
        <taxon>Intramacronucleata</taxon>
        <taxon>Oligohymenophorea</taxon>
        <taxon>Scuticociliatia</taxon>
        <taxon>Philasterida</taxon>
        <taxon>Pseudocohnilembidae</taxon>
        <taxon>Pseudocohnilembus</taxon>
    </lineage>
</organism>
<sequence length="310" mass="36957">MEEENLNQQGVIFDQTRQEEEIFNIRKKHNIYYKDNEIQDYDKRNEIRRSDIRKNVELANIILTILLSANFLYILKNFYRKEEVEGEPFLQNQYAILLLIFVTYPLYLIECFFFSKVGKQIRNVLNYEQTMNILEKIRNSFPQVDLIVQTFKLKNSQENQNIEPENIVKIASIKETLKICQADDVSGEIEPSLEFCKCYKINFKFLAEPANSKESKKYQQIQDKIFEKLNQDNEQNKNDIYTLTRHNVKLPINAEGLLYCFDKNNSQELLSYKWFTIFSFLGLSLVHRLNTIVQIGYIDVLLKKRFYLES</sequence>
<dbReference type="Proteomes" id="UP000054937">
    <property type="component" value="Unassembled WGS sequence"/>
</dbReference>
<dbReference type="AlphaFoldDB" id="A0A0V0R2C9"/>
<feature type="transmembrane region" description="Helical" evidence="1">
    <location>
        <begin position="95"/>
        <end position="114"/>
    </location>
</feature>
<gene>
    <name evidence="2" type="ORF">PPERSA_07997</name>
</gene>
<protein>
    <recommendedName>
        <fullName evidence="4">Transmembrane protein</fullName>
    </recommendedName>
</protein>
<name>A0A0V0R2C9_PSEPJ</name>
<comment type="caution">
    <text evidence="2">The sequence shown here is derived from an EMBL/GenBank/DDBJ whole genome shotgun (WGS) entry which is preliminary data.</text>
</comment>